<keyword evidence="1" id="KW-1133">Transmembrane helix</keyword>
<sequence>MGIVFMIVVGGILGWLTAFLQCREGDMGCMQQHLASGVAGALLGGLLFAPAIGAGDLVSARYSVGALFVSVFGALIALFFLNLLQRRILR</sequence>
<accession>A0A419RUG5</accession>
<dbReference type="OrthoDB" id="964123at2"/>
<keyword evidence="3" id="KW-1185">Reference proteome</keyword>
<evidence type="ECO:0000313" key="3">
    <source>
        <dbReference type="Proteomes" id="UP000285232"/>
    </source>
</evidence>
<feature type="transmembrane region" description="Helical" evidence="1">
    <location>
        <begin position="6"/>
        <end position="22"/>
    </location>
</feature>
<organism evidence="2 3">
    <name type="scientific">Aurantiacibacter aquimixticola</name>
    <dbReference type="NCBI Taxonomy" id="1958945"/>
    <lineage>
        <taxon>Bacteria</taxon>
        <taxon>Pseudomonadati</taxon>
        <taxon>Pseudomonadota</taxon>
        <taxon>Alphaproteobacteria</taxon>
        <taxon>Sphingomonadales</taxon>
        <taxon>Erythrobacteraceae</taxon>
        <taxon>Aurantiacibacter</taxon>
    </lineage>
</organism>
<dbReference type="EMBL" id="RAHX01000001">
    <property type="protein sequence ID" value="RJY09426.1"/>
    <property type="molecule type" value="Genomic_DNA"/>
</dbReference>
<evidence type="ECO:0000256" key="1">
    <source>
        <dbReference type="SAM" id="Phobius"/>
    </source>
</evidence>
<name>A0A419RUG5_9SPHN</name>
<proteinExistence type="predicted"/>
<dbReference type="Proteomes" id="UP000285232">
    <property type="component" value="Unassembled WGS sequence"/>
</dbReference>
<keyword evidence="1" id="KW-0472">Membrane</keyword>
<gene>
    <name evidence="2" type="ORF">D6201_08720</name>
</gene>
<evidence type="ECO:0000313" key="2">
    <source>
        <dbReference type="EMBL" id="RJY09426.1"/>
    </source>
</evidence>
<keyword evidence="1" id="KW-0812">Transmembrane</keyword>
<dbReference type="RefSeq" id="WP_120048435.1">
    <property type="nucleotide sequence ID" value="NZ_RAHX01000001.1"/>
</dbReference>
<feature type="transmembrane region" description="Helical" evidence="1">
    <location>
        <begin position="34"/>
        <end position="52"/>
    </location>
</feature>
<dbReference type="AlphaFoldDB" id="A0A419RUG5"/>
<comment type="caution">
    <text evidence="2">The sequence shown here is derived from an EMBL/GenBank/DDBJ whole genome shotgun (WGS) entry which is preliminary data.</text>
</comment>
<protein>
    <submittedName>
        <fullName evidence="2">GlsB/YeaQ/YmgE family stress response membrane protein</fullName>
    </submittedName>
</protein>
<feature type="transmembrane region" description="Helical" evidence="1">
    <location>
        <begin position="64"/>
        <end position="84"/>
    </location>
</feature>
<reference evidence="2 3" key="1">
    <citation type="journal article" date="2017" name="Int. J. Syst. Evol. Microbiol.">
        <title>Erythrobacter aquimixticola sp. nov., isolated from the junction between the ocean and a freshwater spring.</title>
        <authorList>
            <person name="Park S."/>
            <person name="Jung Y.T."/>
            <person name="Choi S.J."/>
            <person name="Yoon J.H."/>
        </authorList>
    </citation>
    <scope>NUCLEOTIDE SEQUENCE [LARGE SCALE GENOMIC DNA]</scope>
    <source>
        <strain evidence="2 3">JSSK-14</strain>
    </source>
</reference>